<evidence type="ECO:0000313" key="2">
    <source>
        <dbReference type="Proteomes" id="UP000320672"/>
    </source>
</evidence>
<evidence type="ECO:0000313" key="1">
    <source>
        <dbReference type="EMBL" id="QDS91634.1"/>
    </source>
</evidence>
<dbReference type="Proteomes" id="UP000320672">
    <property type="component" value="Chromosome"/>
</dbReference>
<dbReference type="AlphaFoldDB" id="A0A517M9U1"/>
<proteinExistence type="predicted"/>
<sequence>MWGSGLRPVPSTFLAERREPSGIGGENPMDLWAACAAPLGIWGLALRSGDLAWWTFRLRLGQVRGPDGLRRSAKNGGRTAPWGGLGQWTSWLHDLLRRSCSASMVYSPRRLAGAGRWRLEPLVGLDLAEALLDDFRRRPRIVRL</sequence>
<keyword evidence="2" id="KW-1185">Reference proteome</keyword>
<dbReference type="KEGG" id="rml:FF011L_03650"/>
<accession>A0A517M9U1</accession>
<protein>
    <submittedName>
        <fullName evidence="1">Uncharacterized protein</fullName>
    </submittedName>
</protein>
<gene>
    <name evidence="1" type="ORF">FF011L_03650</name>
</gene>
<name>A0A517M9U1_9BACT</name>
<organism evidence="1 2">
    <name type="scientific">Roseimaritima multifibrata</name>
    <dbReference type="NCBI Taxonomy" id="1930274"/>
    <lineage>
        <taxon>Bacteria</taxon>
        <taxon>Pseudomonadati</taxon>
        <taxon>Planctomycetota</taxon>
        <taxon>Planctomycetia</taxon>
        <taxon>Pirellulales</taxon>
        <taxon>Pirellulaceae</taxon>
        <taxon>Roseimaritima</taxon>
    </lineage>
</organism>
<dbReference type="EMBL" id="CP036262">
    <property type="protein sequence ID" value="QDS91634.1"/>
    <property type="molecule type" value="Genomic_DNA"/>
</dbReference>
<reference evidence="1 2" key="1">
    <citation type="submission" date="2019-02" db="EMBL/GenBank/DDBJ databases">
        <title>Deep-cultivation of Planctomycetes and their phenomic and genomic characterization uncovers novel biology.</title>
        <authorList>
            <person name="Wiegand S."/>
            <person name="Jogler M."/>
            <person name="Boedeker C."/>
            <person name="Pinto D."/>
            <person name="Vollmers J."/>
            <person name="Rivas-Marin E."/>
            <person name="Kohn T."/>
            <person name="Peeters S.H."/>
            <person name="Heuer A."/>
            <person name="Rast P."/>
            <person name="Oberbeckmann S."/>
            <person name="Bunk B."/>
            <person name="Jeske O."/>
            <person name="Meyerdierks A."/>
            <person name="Storesund J.E."/>
            <person name="Kallscheuer N."/>
            <person name="Luecker S."/>
            <person name="Lage O.M."/>
            <person name="Pohl T."/>
            <person name="Merkel B.J."/>
            <person name="Hornburger P."/>
            <person name="Mueller R.-W."/>
            <person name="Bruemmer F."/>
            <person name="Labrenz M."/>
            <person name="Spormann A.M."/>
            <person name="Op den Camp H."/>
            <person name="Overmann J."/>
            <person name="Amann R."/>
            <person name="Jetten M.S.M."/>
            <person name="Mascher T."/>
            <person name="Medema M.H."/>
            <person name="Devos D.P."/>
            <person name="Kaster A.-K."/>
            <person name="Ovreas L."/>
            <person name="Rohde M."/>
            <person name="Galperin M.Y."/>
            <person name="Jogler C."/>
        </authorList>
    </citation>
    <scope>NUCLEOTIDE SEQUENCE [LARGE SCALE GENOMIC DNA]</scope>
    <source>
        <strain evidence="1 2">FF011L</strain>
    </source>
</reference>